<reference evidence="1" key="1">
    <citation type="journal article" date="2023" name="Mol. Phylogenet. Evol.">
        <title>Genome-scale phylogeny and comparative genomics of the fungal order Sordariales.</title>
        <authorList>
            <person name="Hensen N."/>
            <person name="Bonometti L."/>
            <person name="Westerberg I."/>
            <person name="Brannstrom I.O."/>
            <person name="Guillou S."/>
            <person name="Cros-Aarteil S."/>
            <person name="Calhoun S."/>
            <person name="Haridas S."/>
            <person name="Kuo A."/>
            <person name="Mondo S."/>
            <person name="Pangilinan J."/>
            <person name="Riley R."/>
            <person name="LaButti K."/>
            <person name="Andreopoulos B."/>
            <person name="Lipzen A."/>
            <person name="Chen C."/>
            <person name="Yan M."/>
            <person name="Daum C."/>
            <person name="Ng V."/>
            <person name="Clum A."/>
            <person name="Steindorff A."/>
            <person name="Ohm R.A."/>
            <person name="Martin F."/>
            <person name="Silar P."/>
            <person name="Natvig D.O."/>
            <person name="Lalanne C."/>
            <person name="Gautier V."/>
            <person name="Ament-Velasquez S.L."/>
            <person name="Kruys A."/>
            <person name="Hutchinson M.I."/>
            <person name="Powell A.J."/>
            <person name="Barry K."/>
            <person name="Miller A.N."/>
            <person name="Grigoriev I.V."/>
            <person name="Debuchy R."/>
            <person name="Gladieux P."/>
            <person name="Hiltunen Thoren M."/>
            <person name="Johannesson H."/>
        </authorList>
    </citation>
    <scope>NUCLEOTIDE SEQUENCE</scope>
    <source>
        <strain evidence="1">PSN243</strain>
    </source>
</reference>
<keyword evidence="2" id="KW-1185">Reference proteome</keyword>
<comment type="caution">
    <text evidence="1">The sequence shown here is derived from an EMBL/GenBank/DDBJ whole genome shotgun (WGS) entry which is preliminary data.</text>
</comment>
<evidence type="ECO:0000313" key="2">
    <source>
        <dbReference type="Proteomes" id="UP001321760"/>
    </source>
</evidence>
<protein>
    <recommendedName>
        <fullName evidence="3">F-box domain-containing protein</fullName>
    </recommendedName>
</protein>
<reference evidence="1" key="2">
    <citation type="submission" date="2023-05" db="EMBL/GenBank/DDBJ databases">
        <authorList>
            <consortium name="Lawrence Berkeley National Laboratory"/>
            <person name="Steindorff A."/>
            <person name="Hensen N."/>
            <person name="Bonometti L."/>
            <person name="Westerberg I."/>
            <person name="Brannstrom I.O."/>
            <person name="Guillou S."/>
            <person name="Cros-Aarteil S."/>
            <person name="Calhoun S."/>
            <person name="Haridas S."/>
            <person name="Kuo A."/>
            <person name="Mondo S."/>
            <person name="Pangilinan J."/>
            <person name="Riley R."/>
            <person name="Labutti K."/>
            <person name="Andreopoulos B."/>
            <person name="Lipzen A."/>
            <person name="Chen C."/>
            <person name="Yanf M."/>
            <person name="Daum C."/>
            <person name="Ng V."/>
            <person name="Clum A."/>
            <person name="Ohm R."/>
            <person name="Martin F."/>
            <person name="Silar P."/>
            <person name="Natvig D."/>
            <person name="Lalanne C."/>
            <person name="Gautier V."/>
            <person name="Ament-Velasquez S.L."/>
            <person name="Kruys A."/>
            <person name="Hutchinson M.I."/>
            <person name="Powell A.J."/>
            <person name="Barry K."/>
            <person name="Miller A.N."/>
            <person name="Grigoriev I.V."/>
            <person name="Debuchy R."/>
            <person name="Gladieux P."/>
            <person name="Thoren M.H."/>
            <person name="Johannesson H."/>
        </authorList>
    </citation>
    <scope>NUCLEOTIDE SEQUENCE</scope>
    <source>
        <strain evidence="1">PSN243</strain>
    </source>
</reference>
<dbReference type="AlphaFoldDB" id="A0AAV9G4T4"/>
<proteinExistence type="predicted"/>
<name>A0AAV9G4T4_9PEZI</name>
<organism evidence="1 2">
    <name type="scientific">Podospora aff. communis PSN243</name>
    <dbReference type="NCBI Taxonomy" id="3040156"/>
    <lineage>
        <taxon>Eukaryota</taxon>
        <taxon>Fungi</taxon>
        <taxon>Dikarya</taxon>
        <taxon>Ascomycota</taxon>
        <taxon>Pezizomycotina</taxon>
        <taxon>Sordariomycetes</taxon>
        <taxon>Sordariomycetidae</taxon>
        <taxon>Sordariales</taxon>
        <taxon>Podosporaceae</taxon>
        <taxon>Podospora</taxon>
    </lineage>
</organism>
<dbReference type="EMBL" id="MU865991">
    <property type="protein sequence ID" value="KAK4443546.1"/>
    <property type="molecule type" value="Genomic_DNA"/>
</dbReference>
<sequence length="378" mass="42696">MATLCSLAPELLDLILDKLCIDHAQYGLIFRGHDYHFDSRHAGYLLDGMTTSAPSLAALANLCRTSKLFQNLGTSRLYHTLAPGSNLAPRWWLLARTLVTNPRLAALVRHMVFVIDDLPSPPWDEPVSVPTEVASYFAQRVATAIPNDVELAESLSDPFGNFRLLAIQSLFTSLCNDIRTLRCVIEYHDFNFALCTPGSLPSLRRLELRYRYDWSGQVEAAQMLLLLAAAPELVYLRLVQPTGEIPGPSNESNMLRQVNEVEFKCAALDAHEFASWLRACPALGKLQYECGGEARYYGEERYDADKQFSFADAVGAVVQYAPRLREFALEMAQWKNERRFTDEQLVEAKEALEARGVVCRFSIYTSAEERWVTMHPDY</sequence>
<gene>
    <name evidence="1" type="ORF">QBC34DRAFT_443295</name>
</gene>
<evidence type="ECO:0008006" key="3">
    <source>
        <dbReference type="Google" id="ProtNLM"/>
    </source>
</evidence>
<evidence type="ECO:0000313" key="1">
    <source>
        <dbReference type="EMBL" id="KAK4443546.1"/>
    </source>
</evidence>
<dbReference type="Proteomes" id="UP001321760">
    <property type="component" value="Unassembled WGS sequence"/>
</dbReference>
<accession>A0AAV9G4T4</accession>